<keyword evidence="1" id="KW-0732">Signal</keyword>
<protein>
    <submittedName>
        <fullName evidence="2">ABC-type phosphate transport system</fullName>
    </submittedName>
</protein>
<comment type="caution">
    <text evidence="2">The sequence shown here is derived from an EMBL/GenBank/DDBJ whole genome shotgun (WGS) entry which is preliminary data.</text>
</comment>
<dbReference type="STRING" id="681398.PJIAN_1748"/>
<accession>A0A161LDR0</accession>
<evidence type="ECO:0000256" key="1">
    <source>
        <dbReference type="SAM" id="SignalP"/>
    </source>
</evidence>
<reference evidence="3" key="1">
    <citation type="submission" date="2016-04" db="EMBL/GenBank/DDBJ databases">
        <title>Draft genome sequence of Paludibacter jiangxiensis strain NM7.</title>
        <authorList>
            <person name="Qiu Y."/>
            <person name="Matsuura N."/>
            <person name="Ohashi A."/>
            <person name="Tourlousse M.D."/>
            <person name="Sekiguchi Y."/>
        </authorList>
    </citation>
    <scope>NUCLEOTIDE SEQUENCE [LARGE SCALE GENOMIC DNA]</scope>
    <source>
        <strain evidence="3">NM7</strain>
    </source>
</reference>
<gene>
    <name evidence="2" type="ORF">PJIAN_1748</name>
</gene>
<reference evidence="3" key="2">
    <citation type="journal article" date="2017" name="Genome Announc.">
        <title>Draft genome sequence of Paludibacter jiangxiensis NM7(T), a propionate-producing fermentative bacterium.</title>
        <authorList>
            <person name="Qiu Y.-L."/>
            <person name="Tourlousse D.M."/>
            <person name="Matsuura N."/>
            <person name="Ohashi A."/>
            <person name="Sekiguchi Y."/>
        </authorList>
    </citation>
    <scope>NUCLEOTIDE SEQUENCE [LARGE SCALE GENOMIC DNA]</scope>
    <source>
        <strain evidence="3">NM7</strain>
    </source>
</reference>
<dbReference type="SUPFAM" id="SSF53850">
    <property type="entry name" value="Periplasmic binding protein-like II"/>
    <property type="match status" value="1"/>
</dbReference>
<dbReference type="OrthoDB" id="1082996at2"/>
<organism evidence="2 3">
    <name type="scientific">Paludibacter jiangxiensis</name>
    <dbReference type="NCBI Taxonomy" id="681398"/>
    <lineage>
        <taxon>Bacteria</taxon>
        <taxon>Pseudomonadati</taxon>
        <taxon>Bacteroidota</taxon>
        <taxon>Bacteroidia</taxon>
        <taxon>Bacteroidales</taxon>
        <taxon>Paludibacteraceae</taxon>
        <taxon>Paludibacter</taxon>
    </lineage>
</organism>
<dbReference type="Gene3D" id="3.40.190.10">
    <property type="entry name" value="Periplasmic binding protein-like II"/>
    <property type="match status" value="2"/>
</dbReference>
<feature type="signal peptide" evidence="1">
    <location>
        <begin position="1"/>
        <end position="21"/>
    </location>
</feature>
<keyword evidence="3" id="KW-1185">Reference proteome</keyword>
<proteinExistence type="predicted"/>
<evidence type="ECO:0000313" key="3">
    <source>
        <dbReference type="Proteomes" id="UP000076586"/>
    </source>
</evidence>
<dbReference type="RefSeq" id="WP_068702124.1">
    <property type="nucleotide sequence ID" value="NZ_BDCR01000001.1"/>
</dbReference>
<dbReference type="EMBL" id="BDCR01000001">
    <property type="protein sequence ID" value="GAT62157.1"/>
    <property type="molecule type" value="Genomic_DNA"/>
</dbReference>
<feature type="chain" id="PRO_5007823767" evidence="1">
    <location>
        <begin position="22"/>
        <end position="311"/>
    </location>
</feature>
<dbReference type="Proteomes" id="UP000076586">
    <property type="component" value="Unassembled WGS sequence"/>
</dbReference>
<sequence length="311" mass="34792">MQKIIINILSAAFLFTATLTAQTNISGQTVKNARFTYPLIERWIAEYTKENPEFQASKELQALTGKESSLTIITSQPADSDLTISQQITYVGRYALVPVTNRKNPILERIPKSGLSKKQLKKIFFEEADELAEDNNEAKSKFAATVYSRDNNTPSSIALAKYFGAKPEELKGKKVLGDDIYLLSAIRKDTTGITFNNLSYVFDTQSRKLSNGIALIPLNVKTQQREVLSLPDLDNTLSLLEHSSVDNIPVEKIGFVLSQEQRENKTVTAFIKWILTKGQAFNHAAGFLQLDEATLAFQKEHIDEKLLSTIQ</sequence>
<dbReference type="AlphaFoldDB" id="A0A161LDR0"/>
<evidence type="ECO:0000313" key="2">
    <source>
        <dbReference type="EMBL" id="GAT62157.1"/>
    </source>
</evidence>
<name>A0A161LDR0_9BACT</name>